<reference evidence="1 2" key="1">
    <citation type="submission" date="2024-01" db="EMBL/GenBank/DDBJ databases">
        <title>The genomes of 5 underutilized Papilionoideae crops provide insights into root nodulation and disease resistanc.</title>
        <authorList>
            <person name="Jiang F."/>
        </authorList>
    </citation>
    <scope>NUCLEOTIDE SEQUENCE [LARGE SCALE GENOMIC DNA]</scope>
    <source>
        <strain evidence="1">DUOXIRENSHENG_FW03</strain>
        <tissue evidence="1">Leaves</tissue>
    </source>
</reference>
<sequence>MNDVLYRLYSITANDVADFHANTHIPVVVGSQMRYKITDDPLYKVLRFPRLKLTIVGEHHLTLSSAVMEQDNRSTEFSYCVIIEGIYALSEKL</sequence>
<keyword evidence="2" id="KW-1185">Reference proteome</keyword>
<comment type="caution">
    <text evidence="1">The sequence shown here is derived from an EMBL/GenBank/DDBJ whole genome shotgun (WGS) entry which is preliminary data.</text>
</comment>
<dbReference type="Proteomes" id="UP001386955">
    <property type="component" value="Unassembled WGS sequence"/>
</dbReference>
<dbReference type="PANTHER" id="PTHR31151">
    <property type="entry name" value="PROLINE-TRNA LIGASE (DUF1680)"/>
    <property type="match status" value="1"/>
</dbReference>
<evidence type="ECO:0000313" key="1">
    <source>
        <dbReference type="EMBL" id="KAK7406538.1"/>
    </source>
</evidence>
<gene>
    <name evidence="1" type="ORF">VNO78_08165</name>
</gene>
<dbReference type="PANTHER" id="PTHR31151:SF0">
    <property type="entry name" value="PROLINE-TRNA LIGASE (DUF1680)"/>
    <property type="match status" value="1"/>
</dbReference>
<organism evidence="1 2">
    <name type="scientific">Psophocarpus tetragonolobus</name>
    <name type="common">Winged bean</name>
    <name type="synonym">Dolichos tetragonolobus</name>
    <dbReference type="NCBI Taxonomy" id="3891"/>
    <lineage>
        <taxon>Eukaryota</taxon>
        <taxon>Viridiplantae</taxon>
        <taxon>Streptophyta</taxon>
        <taxon>Embryophyta</taxon>
        <taxon>Tracheophyta</taxon>
        <taxon>Spermatophyta</taxon>
        <taxon>Magnoliopsida</taxon>
        <taxon>eudicotyledons</taxon>
        <taxon>Gunneridae</taxon>
        <taxon>Pentapetalae</taxon>
        <taxon>rosids</taxon>
        <taxon>fabids</taxon>
        <taxon>Fabales</taxon>
        <taxon>Fabaceae</taxon>
        <taxon>Papilionoideae</taxon>
        <taxon>50 kb inversion clade</taxon>
        <taxon>NPAAA clade</taxon>
        <taxon>indigoferoid/millettioid clade</taxon>
        <taxon>Phaseoleae</taxon>
        <taxon>Psophocarpus</taxon>
    </lineage>
</organism>
<dbReference type="EMBL" id="JAYMYS010000002">
    <property type="protein sequence ID" value="KAK7406538.1"/>
    <property type="molecule type" value="Genomic_DNA"/>
</dbReference>
<protein>
    <submittedName>
        <fullName evidence="1">Uncharacterized protein</fullName>
    </submittedName>
</protein>
<evidence type="ECO:0000313" key="2">
    <source>
        <dbReference type="Proteomes" id="UP001386955"/>
    </source>
</evidence>
<name>A0AAN9XSQ5_PSOTE</name>
<proteinExistence type="predicted"/>
<accession>A0AAN9XSQ5</accession>
<dbReference type="AlphaFoldDB" id="A0AAN9XSQ5"/>